<accession>A0A124I291</accession>
<organism evidence="2 3">
    <name type="scientific">Streptomyces bungoensis</name>
    <dbReference type="NCBI Taxonomy" id="285568"/>
    <lineage>
        <taxon>Bacteria</taxon>
        <taxon>Bacillati</taxon>
        <taxon>Actinomycetota</taxon>
        <taxon>Actinomycetes</taxon>
        <taxon>Kitasatosporales</taxon>
        <taxon>Streptomycetaceae</taxon>
        <taxon>Streptomyces</taxon>
    </lineage>
</organism>
<dbReference type="AlphaFoldDB" id="A0A124I291"/>
<dbReference type="RefSeq" id="WP_061927749.1">
    <property type="nucleotide sequence ID" value="NZ_KQ948868.1"/>
</dbReference>
<evidence type="ECO:0000313" key="2">
    <source>
        <dbReference type="EMBL" id="KUN79439.1"/>
    </source>
</evidence>
<evidence type="ECO:0000313" key="3">
    <source>
        <dbReference type="Proteomes" id="UP000053024"/>
    </source>
</evidence>
<proteinExistence type="predicted"/>
<gene>
    <name evidence="2" type="ORF">AQJ66_28325</name>
</gene>
<comment type="caution">
    <text evidence="2">The sequence shown here is derived from an EMBL/GenBank/DDBJ whole genome shotgun (WGS) entry which is preliminary data.</text>
</comment>
<keyword evidence="3" id="KW-1185">Reference proteome</keyword>
<protein>
    <submittedName>
        <fullName evidence="2">Uncharacterized protein</fullName>
    </submittedName>
</protein>
<sequence>MSDVTTARTSDEPAVPATETGWEKAPRGPGKRMRTCLPAVLERDARPEAWAGPEGNIVRGED</sequence>
<dbReference type="OrthoDB" id="4265675at2"/>
<dbReference type="STRING" id="285568.AQJ66_28325"/>
<feature type="region of interest" description="Disordered" evidence="1">
    <location>
        <begin position="1"/>
        <end position="33"/>
    </location>
</feature>
<name>A0A124I291_9ACTN</name>
<dbReference type="EMBL" id="LMWX01000052">
    <property type="protein sequence ID" value="KUN79439.1"/>
    <property type="molecule type" value="Genomic_DNA"/>
</dbReference>
<dbReference type="Proteomes" id="UP000053024">
    <property type="component" value="Unassembled WGS sequence"/>
</dbReference>
<evidence type="ECO:0000256" key="1">
    <source>
        <dbReference type="SAM" id="MobiDB-lite"/>
    </source>
</evidence>
<reference evidence="2 3" key="1">
    <citation type="submission" date="2015-10" db="EMBL/GenBank/DDBJ databases">
        <title>Draft genome sequence of Streptomyces bungoensis DSM 41781, type strain for the species Streptomyces bungoensis.</title>
        <authorList>
            <person name="Ruckert C."/>
            <person name="Winkler A."/>
            <person name="Kalinowski J."/>
            <person name="Kampfer P."/>
            <person name="Glaeser S."/>
        </authorList>
    </citation>
    <scope>NUCLEOTIDE SEQUENCE [LARGE SCALE GENOMIC DNA]</scope>
    <source>
        <strain evidence="2 3">DSM 41781</strain>
    </source>
</reference>